<evidence type="ECO:0000313" key="1">
    <source>
        <dbReference type="EMBL" id="CAD2149357.1"/>
    </source>
</evidence>
<dbReference type="AlphaFoldDB" id="A0A6V7U8A4"/>
<name>A0A6V7U8A4_MELEN</name>
<sequence length="76" mass="9545">MENYYLNKKEFKFEKWQQILQINIIQYLLNLPTFLQNKDIKTYKDWFDRVKKLFLKENEVKNNKMIVKHHLQIIIT</sequence>
<organism evidence="1 2">
    <name type="scientific">Meloidogyne enterolobii</name>
    <name type="common">Root-knot nematode worm</name>
    <name type="synonym">Meloidogyne mayaguensis</name>
    <dbReference type="NCBI Taxonomy" id="390850"/>
    <lineage>
        <taxon>Eukaryota</taxon>
        <taxon>Metazoa</taxon>
        <taxon>Ecdysozoa</taxon>
        <taxon>Nematoda</taxon>
        <taxon>Chromadorea</taxon>
        <taxon>Rhabditida</taxon>
        <taxon>Tylenchina</taxon>
        <taxon>Tylenchomorpha</taxon>
        <taxon>Tylenchoidea</taxon>
        <taxon>Meloidogynidae</taxon>
        <taxon>Meloidogyninae</taxon>
        <taxon>Meloidogyne</taxon>
    </lineage>
</organism>
<gene>
    <name evidence="1" type="ORF">MENT_LOCUS9664</name>
</gene>
<reference evidence="1 2" key="1">
    <citation type="submission" date="2020-08" db="EMBL/GenBank/DDBJ databases">
        <authorList>
            <person name="Koutsovoulos G."/>
            <person name="Danchin GJ E."/>
        </authorList>
    </citation>
    <scope>NUCLEOTIDE SEQUENCE [LARGE SCALE GENOMIC DNA]</scope>
</reference>
<accession>A0A6V7U8A4</accession>
<protein>
    <submittedName>
        <fullName evidence="1">Uncharacterized protein</fullName>
    </submittedName>
</protein>
<dbReference type="Proteomes" id="UP000580250">
    <property type="component" value="Unassembled WGS sequence"/>
</dbReference>
<evidence type="ECO:0000313" key="2">
    <source>
        <dbReference type="Proteomes" id="UP000580250"/>
    </source>
</evidence>
<dbReference type="EMBL" id="CAJEWN010000043">
    <property type="protein sequence ID" value="CAD2149357.1"/>
    <property type="molecule type" value="Genomic_DNA"/>
</dbReference>
<proteinExistence type="predicted"/>
<comment type="caution">
    <text evidence="1">The sequence shown here is derived from an EMBL/GenBank/DDBJ whole genome shotgun (WGS) entry which is preliminary data.</text>
</comment>